<keyword evidence="10" id="KW-1185">Reference proteome</keyword>
<feature type="domain" description="C3H1-type" evidence="8">
    <location>
        <begin position="12"/>
        <end position="40"/>
    </location>
</feature>
<dbReference type="AlphaFoldDB" id="A0A8S0X560"/>
<keyword evidence="2 5" id="KW-0479">Metal-binding</keyword>
<dbReference type="Gene3D" id="3.30.1370.210">
    <property type="match status" value="1"/>
</dbReference>
<dbReference type="PROSITE" id="PS50089">
    <property type="entry name" value="ZF_RING_2"/>
    <property type="match status" value="1"/>
</dbReference>
<organism evidence="9 10">
    <name type="scientific">Cyclocybe aegerita</name>
    <name type="common">Black poplar mushroom</name>
    <name type="synonym">Agrocybe aegerita</name>
    <dbReference type="NCBI Taxonomy" id="1973307"/>
    <lineage>
        <taxon>Eukaryota</taxon>
        <taxon>Fungi</taxon>
        <taxon>Dikarya</taxon>
        <taxon>Basidiomycota</taxon>
        <taxon>Agaricomycotina</taxon>
        <taxon>Agaricomycetes</taxon>
        <taxon>Agaricomycetidae</taxon>
        <taxon>Agaricales</taxon>
        <taxon>Agaricineae</taxon>
        <taxon>Bolbitiaceae</taxon>
        <taxon>Cyclocybe</taxon>
    </lineage>
</organism>
<feature type="domain" description="RING-type" evidence="7">
    <location>
        <begin position="102"/>
        <end position="153"/>
    </location>
</feature>
<feature type="domain" description="C3H1-type" evidence="8">
    <location>
        <begin position="183"/>
        <end position="218"/>
    </location>
</feature>
<evidence type="ECO:0000256" key="3">
    <source>
        <dbReference type="ARBA" id="ARBA00022771"/>
    </source>
</evidence>
<evidence type="ECO:0000313" key="9">
    <source>
        <dbReference type="EMBL" id="CAA7267402.1"/>
    </source>
</evidence>
<dbReference type="PROSITE" id="PS50103">
    <property type="entry name" value="ZF_C3H1"/>
    <property type="match status" value="3"/>
</dbReference>
<feature type="zinc finger region" description="C3H1-type" evidence="5">
    <location>
        <begin position="183"/>
        <end position="218"/>
    </location>
</feature>
<dbReference type="InterPro" id="IPR001841">
    <property type="entry name" value="Znf_RING"/>
</dbReference>
<proteinExistence type="predicted"/>
<dbReference type="SUPFAM" id="SSF57850">
    <property type="entry name" value="RING/U-box"/>
    <property type="match status" value="1"/>
</dbReference>
<feature type="compositionally biased region" description="Gly residues" evidence="6">
    <location>
        <begin position="592"/>
        <end position="606"/>
    </location>
</feature>
<dbReference type="InterPro" id="IPR036855">
    <property type="entry name" value="Znf_CCCH_sf"/>
</dbReference>
<feature type="compositionally biased region" description="Basic and acidic residues" evidence="6">
    <location>
        <begin position="337"/>
        <end position="347"/>
    </location>
</feature>
<dbReference type="PROSITE" id="PS00518">
    <property type="entry name" value="ZF_RING_1"/>
    <property type="match status" value="1"/>
</dbReference>
<feature type="compositionally biased region" description="Acidic residues" evidence="6">
    <location>
        <begin position="510"/>
        <end position="525"/>
    </location>
</feature>
<dbReference type="SMART" id="SM00356">
    <property type="entry name" value="ZnF_C3H1"/>
    <property type="match status" value="3"/>
</dbReference>
<keyword evidence="4 5" id="KW-0862">Zinc</keyword>
<evidence type="ECO:0000256" key="4">
    <source>
        <dbReference type="ARBA" id="ARBA00022833"/>
    </source>
</evidence>
<evidence type="ECO:0000256" key="6">
    <source>
        <dbReference type="SAM" id="MobiDB-lite"/>
    </source>
</evidence>
<dbReference type="GO" id="GO:0061630">
    <property type="term" value="F:ubiquitin protein ligase activity"/>
    <property type="evidence" value="ECO:0007669"/>
    <property type="project" value="InterPro"/>
</dbReference>
<dbReference type="InterPro" id="IPR045072">
    <property type="entry name" value="MKRN-like"/>
</dbReference>
<evidence type="ECO:0008006" key="11">
    <source>
        <dbReference type="Google" id="ProtNLM"/>
    </source>
</evidence>
<name>A0A8S0X560_CYCAE</name>
<gene>
    <name evidence="9" type="ORF">AAE3_LOCUS9579</name>
</gene>
<feature type="zinc finger region" description="C3H1-type" evidence="5">
    <location>
        <begin position="12"/>
        <end position="40"/>
    </location>
</feature>
<evidence type="ECO:0000313" key="10">
    <source>
        <dbReference type="Proteomes" id="UP000467700"/>
    </source>
</evidence>
<dbReference type="Pfam" id="PF00642">
    <property type="entry name" value="zf-CCCH"/>
    <property type="match status" value="1"/>
</dbReference>
<evidence type="ECO:0000256" key="5">
    <source>
        <dbReference type="PROSITE-ProRule" id="PRU00723"/>
    </source>
</evidence>
<accession>A0A8S0X560</accession>
<dbReference type="PANTHER" id="PTHR11224:SF10">
    <property type="entry name" value="IP09428P-RELATED"/>
    <property type="match status" value="1"/>
</dbReference>
<dbReference type="InterPro" id="IPR017907">
    <property type="entry name" value="Znf_RING_CS"/>
</dbReference>
<dbReference type="SUPFAM" id="SSF90229">
    <property type="entry name" value="CCCH zinc finger"/>
    <property type="match status" value="2"/>
</dbReference>
<feature type="region of interest" description="Disordered" evidence="6">
    <location>
        <begin position="475"/>
        <end position="617"/>
    </location>
</feature>
<dbReference type="Proteomes" id="UP000467700">
    <property type="component" value="Unassembled WGS sequence"/>
</dbReference>
<feature type="domain" description="C3H1-type" evidence="8">
    <location>
        <begin position="56"/>
        <end position="82"/>
    </location>
</feature>
<dbReference type="SMART" id="SM00184">
    <property type="entry name" value="RING"/>
    <property type="match status" value="1"/>
</dbReference>
<dbReference type="GO" id="GO:0008270">
    <property type="term" value="F:zinc ion binding"/>
    <property type="evidence" value="ECO:0007669"/>
    <property type="project" value="UniProtKB-KW"/>
</dbReference>
<keyword evidence="1" id="KW-0808">Transferase</keyword>
<dbReference type="InterPro" id="IPR018957">
    <property type="entry name" value="Znf_C3HC4_RING-type"/>
</dbReference>
<dbReference type="PANTHER" id="PTHR11224">
    <property type="entry name" value="MAKORIN-RELATED"/>
    <property type="match status" value="1"/>
</dbReference>
<evidence type="ECO:0000256" key="2">
    <source>
        <dbReference type="ARBA" id="ARBA00022723"/>
    </source>
</evidence>
<feature type="compositionally biased region" description="Acidic residues" evidence="6">
    <location>
        <begin position="425"/>
        <end position="445"/>
    </location>
</feature>
<dbReference type="OrthoDB" id="250836at2759"/>
<feature type="region of interest" description="Disordered" evidence="6">
    <location>
        <begin position="373"/>
        <end position="457"/>
    </location>
</feature>
<reference evidence="9 10" key="1">
    <citation type="submission" date="2020-01" db="EMBL/GenBank/DDBJ databases">
        <authorList>
            <person name="Gupta K D."/>
        </authorList>
    </citation>
    <scope>NUCLEOTIDE SEQUENCE [LARGE SCALE GENOMIC DNA]</scope>
</reference>
<evidence type="ECO:0000259" key="7">
    <source>
        <dbReference type="PROSITE" id="PS50089"/>
    </source>
</evidence>
<keyword evidence="3 5" id="KW-0863">Zinc-finger</keyword>
<evidence type="ECO:0000259" key="8">
    <source>
        <dbReference type="PROSITE" id="PS50103"/>
    </source>
</evidence>
<dbReference type="InterPro" id="IPR000571">
    <property type="entry name" value="Znf_CCCH"/>
</dbReference>
<dbReference type="GO" id="GO:0000209">
    <property type="term" value="P:protein polyubiquitination"/>
    <property type="evidence" value="ECO:0007669"/>
    <property type="project" value="InterPro"/>
</dbReference>
<dbReference type="Gene3D" id="3.30.40.10">
    <property type="entry name" value="Zinc/RING finger domain, C3HC4 (zinc finger)"/>
    <property type="match status" value="1"/>
</dbReference>
<dbReference type="EMBL" id="CACVBS010000059">
    <property type="protein sequence ID" value="CAA7267402.1"/>
    <property type="molecule type" value="Genomic_DNA"/>
</dbReference>
<feature type="zinc finger region" description="C3H1-type" evidence="5">
    <location>
        <begin position="56"/>
        <end position="82"/>
    </location>
</feature>
<feature type="region of interest" description="Disordered" evidence="6">
    <location>
        <begin position="322"/>
        <end position="349"/>
    </location>
</feature>
<protein>
    <recommendedName>
        <fullName evidence="11">RING-type E3 ubiquitin transferase</fullName>
    </recommendedName>
</protein>
<comment type="caution">
    <text evidence="9">The sequence shown here is derived from an EMBL/GenBank/DDBJ whole genome shotgun (WGS) entry which is preliminary data.</text>
</comment>
<sequence>MSSASTSRPVTSKSRGVCKYYNAPRGCFAGDKCKFLHSEPPASPKSDDPPLLTPHDKSKRCRYYAEGFCKRGDACWFLHTSDSKDKRPATNSALDEEEEEFCSICFEKPTTYGLLGGCSHIFCIACIKQWRDPQNKPGGVLDSGNTKKCPMCRSASKFITPSSKFWKGGTPEKEKVVQNYKDSMARVPCRYFQKSLQKNKRKPICPYGKDCFYQHITEDGTPFVFQDGVDESMRRYRSSRGSRVYIDNLHFMPFLNIASLDLAGITLDGQDVNRRRGTNPVRNTTRRLQEVQRSLEILNDVIIEGTATGNLNRAVQALQAGFGRTDAGGNQSTTNRRQGDREEAAERQEDEVMEQLGVLADQMLASLGALRDVQDGRSDTPPPPLEPIHNNEDASRRRRPVARDSDDESVGSMPDLQSVSNTSESEYEEFDDDEDDDSSDEESDYLNDALAGGDMDGDRISAAAMVDIFRSMLAADQQNNPTATTSTLPPPPESRPTPRFSTTVDRSMQDADEDGDGLPELEEVDSSPPGSPDPPFATDRQGGAERSGPGQENKEPSRPTEGFTTDGRGRVISVGSSESATPGGSESRAEGSGSGPGGGEGGGGAGQSLLGWINSLF</sequence>
<evidence type="ECO:0000256" key="1">
    <source>
        <dbReference type="ARBA" id="ARBA00022679"/>
    </source>
</evidence>
<dbReference type="Pfam" id="PF00097">
    <property type="entry name" value="zf-C3HC4"/>
    <property type="match status" value="1"/>
</dbReference>
<dbReference type="InterPro" id="IPR013083">
    <property type="entry name" value="Znf_RING/FYVE/PHD"/>
</dbReference>